<reference evidence="1" key="1">
    <citation type="submission" date="2024-06" db="EMBL/GenBank/DDBJ databases">
        <authorList>
            <person name="Sun Y."/>
        </authorList>
    </citation>
    <scope>NUCLEOTIDE SEQUENCE</scope>
    <source>
        <strain evidence="1">IGA1.0</strain>
    </source>
</reference>
<evidence type="ECO:0000313" key="1">
    <source>
        <dbReference type="EMBL" id="XBS89270.1"/>
    </source>
</evidence>
<dbReference type="SUPFAM" id="SSF52096">
    <property type="entry name" value="ClpP/crotonase"/>
    <property type="match status" value="1"/>
</dbReference>
<sequence>MKKHGFIAGTLITIALFSQCVWAGWTRSSGSTIRFEGDIEKGSYEQYLTVARGGFTRVLLNSSGGYPSVALKIARDIQAHPDVEVDVKGVCVSACASYLAIAGKRLNIECDSVVAWHGGLGTPEDEARSMRAEHIPEGLVVAYAAWLTAFHADESDFYARAGVDIALLADSEKAVSTLDLAESYTLDAVTGEYSYSTSAGVWVPSMRSLKKYGVKDLKYCRDDGATEIGKALKKNGYSVKFSTATFR</sequence>
<dbReference type="AlphaFoldDB" id="A0AAU7QI62"/>
<dbReference type="RefSeq" id="WP_350015849.1">
    <property type="nucleotide sequence ID" value="NZ_CP157948.1"/>
</dbReference>
<organism evidence="1">
    <name type="scientific">Rhodanobacter sp. IGA1.0</name>
    <dbReference type="NCBI Taxonomy" id="3158582"/>
    <lineage>
        <taxon>Bacteria</taxon>
        <taxon>Pseudomonadati</taxon>
        <taxon>Pseudomonadota</taxon>
        <taxon>Gammaproteobacteria</taxon>
        <taxon>Lysobacterales</taxon>
        <taxon>Rhodanobacteraceae</taxon>
        <taxon>Rhodanobacter</taxon>
    </lineage>
</organism>
<dbReference type="InterPro" id="IPR029045">
    <property type="entry name" value="ClpP/crotonase-like_dom_sf"/>
</dbReference>
<proteinExistence type="predicted"/>
<name>A0AAU7QI62_9GAMM</name>
<accession>A0AAU7QI62</accession>
<protein>
    <submittedName>
        <fullName evidence="1">Uncharacterized protein</fullName>
    </submittedName>
</protein>
<gene>
    <name evidence="1" type="ORF">ABNK63_12830</name>
</gene>
<dbReference type="EMBL" id="CP157948">
    <property type="protein sequence ID" value="XBS89270.1"/>
    <property type="molecule type" value="Genomic_DNA"/>
</dbReference>